<dbReference type="InterPro" id="IPR040079">
    <property type="entry name" value="Glutathione_S-Trfase"/>
</dbReference>
<reference evidence="2 3" key="1">
    <citation type="submission" date="2019-06" db="EMBL/GenBank/DDBJ databases">
        <title>YIM 131921 draft genome.</title>
        <authorList>
            <person name="Jiang L."/>
        </authorList>
    </citation>
    <scope>NUCLEOTIDE SEQUENCE [LARGE SCALE GENOMIC DNA]</scope>
    <source>
        <strain evidence="2 3">YIM 131921</strain>
    </source>
</reference>
<dbReference type="SUPFAM" id="SSF47616">
    <property type="entry name" value="GST C-terminal domain-like"/>
    <property type="match status" value="1"/>
</dbReference>
<keyword evidence="3" id="KW-1185">Reference proteome</keyword>
<dbReference type="InterPro" id="IPR036282">
    <property type="entry name" value="Glutathione-S-Trfase_C_sf"/>
</dbReference>
<dbReference type="Gene3D" id="3.40.30.10">
    <property type="entry name" value="Glutaredoxin"/>
    <property type="match status" value="1"/>
</dbReference>
<dbReference type="Pfam" id="PF13409">
    <property type="entry name" value="GST_N_2"/>
    <property type="match status" value="1"/>
</dbReference>
<dbReference type="SFLD" id="SFLDG01150">
    <property type="entry name" value="Main.1:_Beta-like"/>
    <property type="match status" value="1"/>
</dbReference>
<dbReference type="SUPFAM" id="SSF52833">
    <property type="entry name" value="Thioredoxin-like"/>
    <property type="match status" value="1"/>
</dbReference>
<dbReference type="InterPro" id="IPR036249">
    <property type="entry name" value="Thioredoxin-like_sf"/>
</dbReference>
<dbReference type="CDD" id="cd03207">
    <property type="entry name" value="GST_C_8"/>
    <property type="match status" value="1"/>
</dbReference>
<gene>
    <name evidence="2" type="ORF">FHG66_09905</name>
</gene>
<dbReference type="PROSITE" id="PS50404">
    <property type="entry name" value="GST_NTER"/>
    <property type="match status" value="1"/>
</dbReference>
<dbReference type="PANTHER" id="PTHR44051">
    <property type="entry name" value="GLUTATHIONE S-TRANSFERASE-RELATED"/>
    <property type="match status" value="1"/>
</dbReference>
<feature type="domain" description="GST N-terminal" evidence="1">
    <location>
        <begin position="1"/>
        <end position="80"/>
    </location>
</feature>
<dbReference type="AlphaFoldDB" id="A0A5C4MYW4"/>
<proteinExistence type="predicted"/>
<dbReference type="SFLD" id="SFLDG00358">
    <property type="entry name" value="Main_(cytGST)"/>
    <property type="match status" value="1"/>
</dbReference>
<organism evidence="2 3">
    <name type="scientific">Rubellimicrobium rubrum</name>
    <dbReference type="NCBI Taxonomy" id="2585369"/>
    <lineage>
        <taxon>Bacteria</taxon>
        <taxon>Pseudomonadati</taxon>
        <taxon>Pseudomonadota</taxon>
        <taxon>Alphaproteobacteria</taxon>
        <taxon>Rhodobacterales</taxon>
        <taxon>Roseobacteraceae</taxon>
        <taxon>Rubellimicrobium</taxon>
    </lineage>
</organism>
<dbReference type="EMBL" id="VDFU01000009">
    <property type="protein sequence ID" value="TNC49819.1"/>
    <property type="molecule type" value="Genomic_DNA"/>
</dbReference>
<name>A0A5C4MYW4_9RHOB</name>
<evidence type="ECO:0000313" key="2">
    <source>
        <dbReference type="EMBL" id="TNC49819.1"/>
    </source>
</evidence>
<dbReference type="OrthoDB" id="5740960at2"/>
<sequence>MALTLYTNPMSRGRMARWMLEEVGEPYEARILDYGPMMKAPEYRAINPMGKVPTLVHDGTVVTEVPAILSYLAEAFPQANLMPEDRAGFYRWMYFGAGPLEYAVTNRALGFEVPGERRGMIGYGCFDDVIATLVGHLDGRSYFCDDRFTVVDAYVGAQIGWGLMFGSVPSEPAFVTYWDRIKERPALRRAAEIDDRLLAEKKAENA</sequence>
<keyword evidence="2" id="KW-0808">Transferase</keyword>
<dbReference type="CDD" id="cd03046">
    <property type="entry name" value="GST_N_GTT1_like"/>
    <property type="match status" value="1"/>
</dbReference>
<accession>A0A5C4MYW4</accession>
<dbReference type="RefSeq" id="WP_139076595.1">
    <property type="nucleotide sequence ID" value="NZ_VDFU01000009.1"/>
</dbReference>
<comment type="caution">
    <text evidence="2">The sequence shown here is derived from an EMBL/GenBank/DDBJ whole genome shotgun (WGS) entry which is preliminary data.</text>
</comment>
<dbReference type="PANTHER" id="PTHR44051:SF21">
    <property type="entry name" value="GLUTATHIONE S-TRANSFERASE FAMILY PROTEIN"/>
    <property type="match status" value="1"/>
</dbReference>
<protein>
    <submittedName>
        <fullName evidence="2">Glutathione S-transferase family protein</fullName>
    </submittedName>
</protein>
<dbReference type="GO" id="GO:0016740">
    <property type="term" value="F:transferase activity"/>
    <property type="evidence" value="ECO:0007669"/>
    <property type="project" value="UniProtKB-KW"/>
</dbReference>
<dbReference type="Proteomes" id="UP000305887">
    <property type="component" value="Unassembled WGS sequence"/>
</dbReference>
<dbReference type="Gene3D" id="1.20.1050.10">
    <property type="match status" value="1"/>
</dbReference>
<evidence type="ECO:0000259" key="1">
    <source>
        <dbReference type="PROSITE" id="PS50404"/>
    </source>
</evidence>
<dbReference type="InterPro" id="IPR004045">
    <property type="entry name" value="Glutathione_S-Trfase_N"/>
</dbReference>
<evidence type="ECO:0000313" key="3">
    <source>
        <dbReference type="Proteomes" id="UP000305887"/>
    </source>
</evidence>
<dbReference type="SFLD" id="SFLDS00019">
    <property type="entry name" value="Glutathione_Transferase_(cytos"/>
    <property type="match status" value="1"/>
</dbReference>